<accession>A0ABV6SRL9</accession>
<evidence type="ECO:0000313" key="2">
    <source>
        <dbReference type="EMBL" id="MFC0711569.1"/>
    </source>
</evidence>
<gene>
    <name evidence="2" type="ORF">ACFFGX_19155</name>
</gene>
<protein>
    <submittedName>
        <fullName evidence="2">Uncharacterized protein</fullName>
    </submittedName>
</protein>
<comment type="caution">
    <text evidence="2">The sequence shown here is derived from an EMBL/GenBank/DDBJ whole genome shotgun (WGS) entry which is preliminary data.</text>
</comment>
<organism evidence="2 3">
    <name type="scientific">Azorhizophilus paspali</name>
    <name type="common">Azotobacter paspali</name>
    <dbReference type="NCBI Taxonomy" id="69963"/>
    <lineage>
        <taxon>Bacteria</taxon>
        <taxon>Pseudomonadati</taxon>
        <taxon>Pseudomonadota</taxon>
        <taxon>Gammaproteobacteria</taxon>
        <taxon>Pseudomonadales</taxon>
        <taxon>Pseudomonadaceae</taxon>
        <taxon>Azorhizophilus</taxon>
    </lineage>
</organism>
<name>A0ABV6SRL9_AZOPA</name>
<reference evidence="2 3" key="1">
    <citation type="submission" date="2024-09" db="EMBL/GenBank/DDBJ databases">
        <authorList>
            <person name="Sun Q."/>
            <person name="Mori K."/>
        </authorList>
    </citation>
    <scope>NUCLEOTIDE SEQUENCE [LARGE SCALE GENOMIC DNA]</scope>
    <source>
        <strain evidence="2 3">NCAIM B.01794</strain>
    </source>
</reference>
<keyword evidence="3" id="KW-1185">Reference proteome</keyword>
<evidence type="ECO:0000256" key="1">
    <source>
        <dbReference type="SAM" id="SignalP"/>
    </source>
</evidence>
<evidence type="ECO:0000313" key="3">
    <source>
        <dbReference type="Proteomes" id="UP001589891"/>
    </source>
</evidence>
<dbReference type="EMBL" id="JBHLSS010000125">
    <property type="protein sequence ID" value="MFC0711569.1"/>
    <property type="molecule type" value="Genomic_DNA"/>
</dbReference>
<dbReference type="Proteomes" id="UP001589891">
    <property type="component" value="Unassembled WGS sequence"/>
</dbReference>
<feature type="signal peptide" evidence="1">
    <location>
        <begin position="1"/>
        <end position="20"/>
    </location>
</feature>
<feature type="chain" id="PRO_5045336944" evidence="1">
    <location>
        <begin position="21"/>
        <end position="135"/>
    </location>
</feature>
<dbReference type="RefSeq" id="WP_394543235.1">
    <property type="nucleotide sequence ID" value="NZ_CP171449.1"/>
</dbReference>
<proteinExistence type="predicted"/>
<sequence>MTRVMLVGLFAFFAVGQASASLQERNAGVAAGGAEPRGGNPWAAGAAAVGTNGHLLAHENDRRWHDHHNGHHRHDRCDERYRVAERYHHRGWAHRQAAIRRHEAMERRRAREAHFREEAYRRHHDHYEVFEHTGR</sequence>
<keyword evidence="1" id="KW-0732">Signal</keyword>